<keyword evidence="2" id="KW-0378">Hydrolase</keyword>
<dbReference type="PATRIC" id="fig|83560.10.peg.135"/>
<dbReference type="GeneID" id="1245668"/>
<sequence length="290" mass="32690">MQEKPSTVFRLIHCSDIHFCVLPKNPFQCFNKRFKGLLRQLVGGVSFRAPAISQRFPQLVAQLEANGVCVTGDVTITALDSEFRLAKEFLSRIESIAPVYIVPGNHDVYTYRALKKQTFYSYFPNKELQTHRIAFQKLTPNWWLVLLDCSCFNGWCAANGEVTDSQIVALEQFLASLPSLEHVIVANHYPLSPTTRPAHDLLNYAPLKSLLMNSPSVRMYLHGHDHHVEIDHLPPLVVNSGSLTLPSNARFHIIDLYPEGEYRISTASLTNLTETDSPLKISIEETSISL</sequence>
<name>A0A097KE22_CHLMR</name>
<dbReference type="SUPFAM" id="SSF56300">
    <property type="entry name" value="Metallo-dependent phosphatases"/>
    <property type="match status" value="1"/>
</dbReference>
<dbReference type="RefSeq" id="WP_010229492.1">
    <property type="nucleotide sequence ID" value="NZ_CP007217.1"/>
</dbReference>
<dbReference type="InterPro" id="IPR050884">
    <property type="entry name" value="CNP_phosphodiesterase-III"/>
</dbReference>
<feature type="domain" description="Calcineurin-like phosphoesterase" evidence="5">
    <location>
        <begin position="9"/>
        <end position="227"/>
    </location>
</feature>
<dbReference type="Proteomes" id="UP000260363">
    <property type="component" value="Chromosome"/>
</dbReference>
<dbReference type="STRING" id="83560.NC80_00695"/>
<organism evidence="6 7">
    <name type="scientific">Chlamydia muridarum</name>
    <dbReference type="NCBI Taxonomy" id="83560"/>
    <lineage>
        <taxon>Bacteria</taxon>
        <taxon>Pseudomonadati</taxon>
        <taxon>Chlamydiota</taxon>
        <taxon>Chlamydiia</taxon>
        <taxon>Chlamydiales</taxon>
        <taxon>Chlamydiaceae</taxon>
        <taxon>Chlamydia/Chlamydophila group</taxon>
        <taxon>Chlamydia</taxon>
    </lineage>
</organism>
<reference evidence="6 7" key="1">
    <citation type="submission" date="2014-02" db="EMBL/GenBank/DDBJ databases">
        <authorList>
            <person name="Chen C."/>
            <person name="Conrad T.A."/>
            <person name="Zhou Z."/>
            <person name="Lai Z."/>
            <person name="Zhong G."/>
        </authorList>
    </citation>
    <scope>NUCLEOTIDE SEQUENCE [LARGE SCALE GENOMIC DNA]</scope>
    <source>
        <strain evidence="6 7">Nigg3-28</strain>
    </source>
</reference>
<dbReference type="Gene3D" id="3.60.21.10">
    <property type="match status" value="1"/>
</dbReference>
<dbReference type="InterPro" id="IPR029052">
    <property type="entry name" value="Metallo-depent_PP-like"/>
</dbReference>
<dbReference type="GO" id="GO:0016787">
    <property type="term" value="F:hydrolase activity"/>
    <property type="evidence" value="ECO:0007669"/>
    <property type="project" value="UniProtKB-KW"/>
</dbReference>
<evidence type="ECO:0000313" key="7">
    <source>
        <dbReference type="Proteomes" id="UP000260363"/>
    </source>
</evidence>
<dbReference type="AlphaFoldDB" id="A0A097KE22"/>
<dbReference type="PANTHER" id="PTHR42988:SF2">
    <property type="entry name" value="CYCLIC NUCLEOTIDE PHOSPHODIESTERASE CBUA0032-RELATED"/>
    <property type="match status" value="1"/>
</dbReference>
<evidence type="ECO:0000256" key="2">
    <source>
        <dbReference type="ARBA" id="ARBA00022801"/>
    </source>
</evidence>
<keyword evidence="3" id="KW-0408">Iron</keyword>
<evidence type="ECO:0000256" key="1">
    <source>
        <dbReference type="ARBA" id="ARBA00022723"/>
    </source>
</evidence>
<dbReference type="EMBL" id="CP007217">
    <property type="protein sequence ID" value="AJR10231.1"/>
    <property type="molecule type" value="Genomic_DNA"/>
</dbReference>
<dbReference type="PANTHER" id="PTHR42988">
    <property type="entry name" value="PHOSPHOHYDROLASE"/>
    <property type="match status" value="1"/>
</dbReference>
<evidence type="ECO:0000256" key="4">
    <source>
        <dbReference type="ARBA" id="ARBA00025742"/>
    </source>
</evidence>
<evidence type="ECO:0000256" key="3">
    <source>
        <dbReference type="ARBA" id="ARBA00023004"/>
    </source>
</evidence>
<dbReference type="Pfam" id="PF00149">
    <property type="entry name" value="Metallophos"/>
    <property type="match status" value="1"/>
</dbReference>
<evidence type="ECO:0000313" key="6">
    <source>
        <dbReference type="EMBL" id="AJR10231.1"/>
    </source>
</evidence>
<gene>
    <name evidence="6" type="ORF">BD36_00745</name>
</gene>
<proteinExistence type="inferred from homology"/>
<evidence type="ECO:0000259" key="5">
    <source>
        <dbReference type="Pfam" id="PF00149"/>
    </source>
</evidence>
<dbReference type="GO" id="GO:0046872">
    <property type="term" value="F:metal ion binding"/>
    <property type="evidence" value="ECO:0007669"/>
    <property type="project" value="UniProtKB-KW"/>
</dbReference>
<dbReference type="OMA" id="LHGHNHV"/>
<dbReference type="KEGG" id="cmg:NC81_00710"/>
<dbReference type="KEGG" id="cmx:DNC_00710"/>
<accession>A0A097KE22</accession>
<comment type="similarity">
    <text evidence="4">Belongs to the cyclic nucleotide phosphodiesterase class-III family.</text>
</comment>
<dbReference type="KEGG" id="cmm:NC80_00695"/>
<keyword evidence="1" id="KW-0479">Metal-binding</keyword>
<protein>
    <submittedName>
        <fullName evidence="6">Serine/threonine protein phosphatase</fullName>
    </submittedName>
</protein>
<dbReference type="InterPro" id="IPR004843">
    <property type="entry name" value="Calcineurin-like_PHP"/>
</dbReference>